<gene>
    <name evidence="1" type="ORF">DPEC_G00039700</name>
</gene>
<organism evidence="1 2">
    <name type="scientific">Dallia pectoralis</name>
    <name type="common">Alaska blackfish</name>
    <dbReference type="NCBI Taxonomy" id="75939"/>
    <lineage>
        <taxon>Eukaryota</taxon>
        <taxon>Metazoa</taxon>
        <taxon>Chordata</taxon>
        <taxon>Craniata</taxon>
        <taxon>Vertebrata</taxon>
        <taxon>Euteleostomi</taxon>
        <taxon>Actinopterygii</taxon>
        <taxon>Neopterygii</taxon>
        <taxon>Teleostei</taxon>
        <taxon>Protacanthopterygii</taxon>
        <taxon>Esociformes</taxon>
        <taxon>Umbridae</taxon>
        <taxon>Dallia</taxon>
    </lineage>
</organism>
<evidence type="ECO:0000313" key="2">
    <source>
        <dbReference type="Proteomes" id="UP001157502"/>
    </source>
</evidence>
<reference evidence="1" key="1">
    <citation type="submission" date="2021-05" db="EMBL/GenBank/DDBJ databases">
        <authorList>
            <person name="Pan Q."/>
            <person name="Jouanno E."/>
            <person name="Zahm M."/>
            <person name="Klopp C."/>
            <person name="Cabau C."/>
            <person name="Louis A."/>
            <person name="Berthelot C."/>
            <person name="Parey E."/>
            <person name="Roest Crollius H."/>
            <person name="Montfort J."/>
            <person name="Robinson-Rechavi M."/>
            <person name="Bouchez O."/>
            <person name="Lampietro C."/>
            <person name="Lopez Roques C."/>
            <person name="Donnadieu C."/>
            <person name="Postlethwait J."/>
            <person name="Bobe J."/>
            <person name="Dillon D."/>
            <person name="Chandos A."/>
            <person name="von Hippel F."/>
            <person name="Guiguen Y."/>
        </authorList>
    </citation>
    <scope>NUCLEOTIDE SEQUENCE</scope>
    <source>
        <strain evidence="1">YG-Jan2019</strain>
    </source>
</reference>
<accession>A0ACC2HET6</accession>
<comment type="caution">
    <text evidence="1">The sequence shown here is derived from an EMBL/GenBank/DDBJ whole genome shotgun (WGS) entry which is preliminary data.</text>
</comment>
<sequence>MRKKAWVIKGRRLAKKIVDNCVVCRKARARKCQQIMSDLPSERITPAKPFQYTTVDLFGPYEVKDEVKKRVKLKVWGIIFCCMASRAIHTDVVSDQSTEGFLLAYQRFTALRGHPKKLWSDPGTNFVGARPALKELYHFLDRSSISELENEASKHGTEWSWEIHPADSPHRNGAAEAAVRTVKRALHNLGGEGIFTWSEFQTFMYMAANLANERPIDARTQSREDCIEYISPNSLLLGRTGPKGDLGSFEFEGYSYKRLRVIQAEVNWFWRKWSQLAGPNLFVRSKWHTKLRNVAVGDIVWLADQNALRGQYKLGRVVSVNADRKCIVRDANVRTFPSYPTPTRRHVHADKSKKHSIKIPATILHRDVRRLIVLVPVEEQN</sequence>
<evidence type="ECO:0000313" key="1">
    <source>
        <dbReference type="EMBL" id="KAJ8014388.1"/>
    </source>
</evidence>
<name>A0ACC2HET6_DALPE</name>
<keyword evidence="2" id="KW-1185">Reference proteome</keyword>
<dbReference type="EMBL" id="CM055730">
    <property type="protein sequence ID" value="KAJ8014388.1"/>
    <property type="molecule type" value="Genomic_DNA"/>
</dbReference>
<dbReference type="Proteomes" id="UP001157502">
    <property type="component" value="Chromosome 3"/>
</dbReference>
<protein>
    <submittedName>
        <fullName evidence="1">Uncharacterized protein</fullName>
    </submittedName>
</protein>
<proteinExistence type="predicted"/>